<dbReference type="AlphaFoldDB" id="A0A382LRK1"/>
<accession>A0A382LRK1</accession>
<gene>
    <name evidence="1" type="ORF">METZ01_LOCUS292162</name>
</gene>
<protein>
    <submittedName>
        <fullName evidence="1">Uncharacterized protein</fullName>
    </submittedName>
</protein>
<evidence type="ECO:0000313" key="1">
    <source>
        <dbReference type="EMBL" id="SVC39308.1"/>
    </source>
</evidence>
<dbReference type="EMBL" id="UINC01088781">
    <property type="protein sequence ID" value="SVC39308.1"/>
    <property type="molecule type" value="Genomic_DNA"/>
</dbReference>
<organism evidence="1">
    <name type="scientific">marine metagenome</name>
    <dbReference type="NCBI Taxonomy" id="408172"/>
    <lineage>
        <taxon>unclassified sequences</taxon>
        <taxon>metagenomes</taxon>
        <taxon>ecological metagenomes</taxon>
    </lineage>
</organism>
<proteinExistence type="predicted"/>
<name>A0A382LRK1_9ZZZZ</name>
<sequence>MQVGSVGLCYSLAQPMNLEKGNLVSPAGTLIQVE</sequence>
<reference evidence="1" key="1">
    <citation type="submission" date="2018-05" db="EMBL/GenBank/DDBJ databases">
        <authorList>
            <person name="Lanie J.A."/>
            <person name="Ng W.-L."/>
            <person name="Kazmierczak K.M."/>
            <person name="Andrzejewski T.M."/>
            <person name="Davidsen T.M."/>
            <person name="Wayne K.J."/>
            <person name="Tettelin H."/>
            <person name="Glass J.I."/>
            <person name="Rusch D."/>
            <person name="Podicherti R."/>
            <person name="Tsui H.-C.T."/>
            <person name="Winkler M.E."/>
        </authorList>
    </citation>
    <scope>NUCLEOTIDE SEQUENCE</scope>
</reference>